<keyword evidence="14" id="KW-1185">Reference proteome</keyword>
<dbReference type="InterPro" id="IPR055180">
    <property type="entry name" value="HsdR_RecA-like_helicase_dom_2"/>
</dbReference>
<comment type="function">
    <text evidence="11">Subunit R is required for both nuclease and ATPase activities, but not for modification.</text>
</comment>
<evidence type="ECO:0000259" key="12">
    <source>
        <dbReference type="PROSITE" id="PS51192"/>
    </source>
</evidence>
<dbReference type="Gene3D" id="3.90.1570.50">
    <property type="match status" value="1"/>
</dbReference>
<dbReference type="RefSeq" id="WP_227600242.1">
    <property type="nucleotide sequence ID" value="NZ_JAJEPX010000006.1"/>
</dbReference>
<evidence type="ECO:0000256" key="11">
    <source>
        <dbReference type="RuleBase" id="RU364115"/>
    </source>
</evidence>
<keyword evidence="9 11" id="KW-0067">ATP-binding</keyword>
<dbReference type="EC" id="3.1.21.3" evidence="11"/>
<keyword evidence="8 11" id="KW-0378">Hydrolase</keyword>
<comment type="caution">
    <text evidence="13">The sequence shown here is derived from an EMBL/GenBank/DDBJ whole genome shotgun (WGS) entry which is preliminary data.</text>
</comment>
<dbReference type="GO" id="GO:0009035">
    <property type="term" value="F:type I site-specific deoxyribonuclease activity"/>
    <property type="evidence" value="ECO:0007669"/>
    <property type="project" value="UniProtKB-EC"/>
</dbReference>
<dbReference type="GO" id="GO:0009307">
    <property type="term" value="P:DNA restriction-modification system"/>
    <property type="evidence" value="ECO:0007669"/>
    <property type="project" value="UniProtKB-KW"/>
</dbReference>
<keyword evidence="10 11" id="KW-0238">DNA-binding</keyword>
<evidence type="ECO:0000313" key="14">
    <source>
        <dbReference type="Proteomes" id="UP001298753"/>
    </source>
</evidence>
<keyword evidence="6 11" id="KW-0680">Restriction system</keyword>
<organism evidence="13 14">
    <name type="scientific">Agathobaculum butyriciproducens</name>
    <dbReference type="NCBI Taxonomy" id="1628085"/>
    <lineage>
        <taxon>Bacteria</taxon>
        <taxon>Bacillati</taxon>
        <taxon>Bacillota</taxon>
        <taxon>Clostridia</taxon>
        <taxon>Eubacteriales</taxon>
        <taxon>Butyricicoccaceae</taxon>
        <taxon>Agathobaculum</taxon>
    </lineage>
</organism>
<dbReference type="Pfam" id="PF22679">
    <property type="entry name" value="T1R_D3-like"/>
    <property type="match status" value="1"/>
</dbReference>
<dbReference type="GO" id="GO:0005524">
    <property type="term" value="F:ATP binding"/>
    <property type="evidence" value="ECO:0007669"/>
    <property type="project" value="UniProtKB-KW"/>
</dbReference>
<dbReference type="SUPFAM" id="SSF52540">
    <property type="entry name" value="P-loop containing nucleoside triphosphate hydrolases"/>
    <property type="match status" value="2"/>
</dbReference>
<evidence type="ECO:0000313" key="13">
    <source>
        <dbReference type="EMBL" id="MCC2176197.1"/>
    </source>
</evidence>
<dbReference type="InterPro" id="IPR027417">
    <property type="entry name" value="P-loop_NTPase"/>
</dbReference>
<dbReference type="Proteomes" id="UP001298753">
    <property type="component" value="Unassembled WGS sequence"/>
</dbReference>
<comment type="catalytic activity">
    <reaction evidence="1 11">
        <text>Endonucleolytic cleavage of DNA to give random double-stranded fragments with terminal 5'-phosphates, ATP is simultaneously hydrolyzed.</text>
        <dbReference type="EC" id="3.1.21.3"/>
    </reaction>
</comment>
<dbReference type="CDD" id="cd18030">
    <property type="entry name" value="DEXHc_RE_I_HsdR"/>
    <property type="match status" value="1"/>
</dbReference>
<evidence type="ECO:0000256" key="9">
    <source>
        <dbReference type="ARBA" id="ARBA00022840"/>
    </source>
</evidence>
<dbReference type="NCBIfam" id="TIGR00348">
    <property type="entry name" value="hsdR"/>
    <property type="match status" value="1"/>
</dbReference>
<comment type="similarity">
    <text evidence="2 11">Belongs to the HsdR family.</text>
</comment>
<dbReference type="InterPro" id="IPR007409">
    <property type="entry name" value="Restrct_endonuc_type1_HsdR_N"/>
</dbReference>
<proteinExistence type="inferred from homology"/>
<dbReference type="PANTHER" id="PTHR30195:SF15">
    <property type="entry name" value="TYPE I RESTRICTION ENZYME HINDI ENDONUCLEASE SUBUNIT"/>
    <property type="match status" value="1"/>
</dbReference>
<dbReference type="InterPro" id="IPR040980">
    <property type="entry name" value="SWI2_SNF2"/>
</dbReference>
<dbReference type="Gene3D" id="3.40.50.300">
    <property type="entry name" value="P-loop containing nucleotide triphosphate hydrolases"/>
    <property type="match status" value="3"/>
</dbReference>
<dbReference type="PANTHER" id="PTHR30195">
    <property type="entry name" value="TYPE I SITE-SPECIFIC DEOXYRIBONUCLEASE PROTEIN SUBUNIT M AND R"/>
    <property type="match status" value="1"/>
</dbReference>
<evidence type="ECO:0000256" key="1">
    <source>
        <dbReference type="ARBA" id="ARBA00000851"/>
    </source>
</evidence>
<reference evidence="13 14" key="1">
    <citation type="submission" date="2021-10" db="EMBL/GenBank/DDBJ databases">
        <title>Anaerobic single-cell dispensing facilitates the cultivation of human gut bacteria.</title>
        <authorList>
            <person name="Afrizal A."/>
        </authorList>
    </citation>
    <scope>NUCLEOTIDE SEQUENCE [LARGE SCALE GENOMIC DNA]</scope>
    <source>
        <strain evidence="13 14">CLA-AA-H270</strain>
    </source>
</reference>
<evidence type="ECO:0000256" key="7">
    <source>
        <dbReference type="ARBA" id="ARBA00022759"/>
    </source>
</evidence>
<evidence type="ECO:0000256" key="8">
    <source>
        <dbReference type="ARBA" id="ARBA00022801"/>
    </source>
</evidence>
<dbReference type="InterPro" id="IPR021810">
    <property type="entry name" value="T1RH-like_C"/>
</dbReference>
<dbReference type="GeneID" id="98661376"/>
<accession>A0AAW4VXI6</accession>
<dbReference type="InterPro" id="IPR014001">
    <property type="entry name" value="Helicase_ATP-bd"/>
</dbReference>
<dbReference type="Pfam" id="PF04313">
    <property type="entry name" value="HSDR_N"/>
    <property type="match status" value="1"/>
</dbReference>
<name>A0AAW4VXI6_9FIRM</name>
<keyword evidence="5 11" id="KW-0547">Nucleotide-binding</keyword>
<evidence type="ECO:0000256" key="3">
    <source>
        <dbReference type="ARBA" id="ARBA00011296"/>
    </source>
</evidence>
<dbReference type="InterPro" id="IPR004473">
    <property type="entry name" value="Restrct_endonuc_typeI_HsdR"/>
</dbReference>
<dbReference type="InterPro" id="IPR051268">
    <property type="entry name" value="Type-I_R_enzyme_R_subunit"/>
</dbReference>
<feature type="domain" description="Helicase ATP-binding" evidence="12">
    <location>
        <begin position="286"/>
        <end position="464"/>
    </location>
</feature>
<dbReference type="CDD" id="cd22332">
    <property type="entry name" value="HsdR_N"/>
    <property type="match status" value="1"/>
</dbReference>
<evidence type="ECO:0000256" key="5">
    <source>
        <dbReference type="ARBA" id="ARBA00022741"/>
    </source>
</evidence>
<evidence type="ECO:0000256" key="6">
    <source>
        <dbReference type="ARBA" id="ARBA00022747"/>
    </source>
</evidence>
<evidence type="ECO:0000256" key="2">
    <source>
        <dbReference type="ARBA" id="ARBA00008598"/>
    </source>
</evidence>
<evidence type="ECO:0000256" key="4">
    <source>
        <dbReference type="ARBA" id="ARBA00022722"/>
    </source>
</evidence>
<comment type="subunit">
    <text evidence="3 11">The type I restriction/modification system is composed of three polypeptides R, M and S.</text>
</comment>
<gene>
    <name evidence="13" type="ORF">LKD22_03480</name>
</gene>
<protein>
    <recommendedName>
        <fullName evidence="11">Type I restriction enzyme endonuclease subunit</fullName>
        <shortName evidence="11">R protein</shortName>
        <ecNumber evidence="11">3.1.21.3</ecNumber>
    </recommendedName>
    <alternativeName>
        <fullName evidence="11">Type-1 restriction enzyme R protein</fullName>
    </alternativeName>
</protein>
<dbReference type="Pfam" id="PF11867">
    <property type="entry name" value="T1RH-like_C"/>
    <property type="match status" value="1"/>
</dbReference>
<keyword evidence="4" id="KW-0540">Nuclease</keyword>
<dbReference type="PROSITE" id="PS51192">
    <property type="entry name" value="HELICASE_ATP_BIND_1"/>
    <property type="match status" value="1"/>
</dbReference>
<dbReference type="EMBL" id="JAJEPX010000006">
    <property type="protein sequence ID" value="MCC2176197.1"/>
    <property type="molecule type" value="Genomic_DNA"/>
</dbReference>
<dbReference type="SMART" id="SM00487">
    <property type="entry name" value="DEXDc"/>
    <property type="match status" value="1"/>
</dbReference>
<keyword evidence="7 13" id="KW-0255">Endonuclease</keyword>
<dbReference type="Pfam" id="PF18766">
    <property type="entry name" value="SWI2_SNF2"/>
    <property type="match status" value="1"/>
</dbReference>
<dbReference type="CDD" id="cd18800">
    <property type="entry name" value="SF2_C_EcoR124I-like"/>
    <property type="match status" value="1"/>
</dbReference>
<dbReference type="AlphaFoldDB" id="A0AAW4VXI6"/>
<dbReference type="GO" id="GO:0003677">
    <property type="term" value="F:DNA binding"/>
    <property type="evidence" value="ECO:0007669"/>
    <property type="project" value="UniProtKB-KW"/>
</dbReference>
<sequence>MSNFIENDLEQAALEWFQDLGYQTQYGPDISPGGSFSERESFGDVVLYDRLHSALKRINKQYSNDTISELVKKITRQQSLSIVQNNVAFQKLLTDGIDVEVKQKDGSIKTEKAYIFDAKDIENNEFLAINQYTVIENGKERRPDIVAFLNGIPVVVIELKNAINEEVDIVNGFNQLQTYKRDIPSLFYYNAFMITSDGINAKVGTITSDLDRFMFWRTIDGEKESGLSFPQLQVMLYGMMNKKRFLDIVSKYSFFVHEEDKSFKILPGYHQFFAVNKALYTTHLAASENGSRKAGVIWHTQGSGKSYSMLMYTRQLVLELNNPTIVVITDRNDLDDQLFTTFSKSADYLRQTPKQADTRKKLRELLSVQAGGIVFTTIQKFSPDESDQSMEALTTRRNVVVIADEAHRSQYGFEAKEKDGKVSFGFAKHMRDALPNASFIGFTGTPVELSDKNTPALFGDYIDIYDLTQAVKDKTTVPIYYESRIAKLDLPQELKPKIDDEYDSIVEGQEETYAESQKRKWARLEAIVGTDSRIDVVVKDFIAHYDLRQQAINGKVMFVAMSRKIAVKLYSKIIEYRPEWHSDDIAKGTIKIIMTSAASDPPEFQPHSTTASQKKLLAKRMKDVEDELKIVIVCDMWLTGFDVPCLHTMYVDKPMSGHNLIQAIARVNRVFKDKPGGLIVDYIGIADNLRSALAQYTPSDRKTTGIDPQVAIDLMLEKYEQIQGILHGLDYSSYISGSASERMACIVSGVDFVLGKPEDEKKEFLNLVVEIGKAYALCSTSEQAQAINVEISYFKAIKSGIIKILPKDKQKKTKDQIEYEIGQLVSKSVISEEVVDIFASVGLNKPDISILSDEFLEEVKGLPQKNLALELLRRLLDGKIKSIAKKNVVQAKKFSEMLEASVIQYEKRSLETVEVIKALVDMAKDMNELHKRGEKLGLSDDELAFYDAISSNESARDFYENDVLKQIAKELTISIKNNIKVDWDVRESVRAQMRITVKRLLRKYKYPPDKQATAVDLIIEQAEKMCESELDK</sequence>
<evidence type="ECO:0000256" key="10">
    <source>
        <dbReference type="ARBA" id="ARBA00023125"/>
    </source>
</evidence>